<dbReference type="AlphaFoldDB" id="A0A2N3I6T3"/>
<dbReference type="InterPro" id="IPR032774">
    <property type="entry name" value="WG_beta_rep"/>
</dbReference>
<dbReference type="OrthoDB" id="2485468at2"/>
<dbReference type="RefSeq" id="WP_101359762.1">
    <property type="nucleotide sequence ID" value="NZ_NKXO01000055.1"/>
</dbReference>
<dbReference type="PANTHER" id="PTHR37841">
    <property type="entry name" value="GLR2918 PROTEIN"/>
    <property type="match status" value="1"/>
</dbReference>
<name>A0A2N3I6T3_9BACT</name>
<dbReference type="EMBL" id="NKXO01000055">
    <property type="protein sequence ID" value="PKQ66042.1"/>
    <property type="molecule type" value="Genomic_DNA"/>
</dbReference>
<reference evidence="1 2" key="1">
    <citation type="submission" date="2017-06" db="EMBL/GenBank/DDBJ databases">
        <title>Raineya orbicola gen. nov., sp. nov. a slightly thermophilic bacterium of the phylum Bacteroidetes and the description of Raineyaceae fam. nov.</title>
        <authorList>
            <person name="Albuquerque L."/>
            <person name="Polonia A.R.M."/>
            <person name="Barroso C."/>
            <person name="Froufe H.J.C."/>
            <person name="Lage O."/>
            <person name="Lobo-Da-Cunha A."/>
            <person name="Egas C."/>
            <person name="Da Costa M.S."/>
        </authorList>
    </citation>
    <scope>NUCLEOTIDE SEQUENCE [LARGE SCALE GENOMIC DNA]</scope>
    <source>
        <strain evidence="1 2">SPSPC-11</strain>
    </source>
</reference>
<dbReference type="Pfam" id="PF14903">
    <property type="entry name" value="WG_beta_rep"/>
    <property type="match status" value="3"/>
</dbReference>
<proteinExistence type="predicted"/>
<dbReference type="Proteomes" id="UP000233387">
    <property type="component" value="Unassembled WGS sequence"/>
</dbReference>
<sequence>MKKVVFISVLISINLLLEQKAFSQSSVELIPYRNKQMKWGYCDKNKKIIIPCEYDEVQLFRENIAFVRKGKKWGTIDTKGKVIINFQYSEVRYPFNNGVAVVIKNNQLSYIDTNGKETNKPSKYLSSNSNIENEFDKYCYNPENLIFNTNLAKVQKDELWALKDEKGKLVTPFKYYCIEDFKEGMAKVASKIEYISIVSNQGTETIKSCALYGFVDANGKEIIPCKYAYATDFKFGFTAVLTYPDTVNVDANTNYIDNAKKKTLIFDKKGNQLAEIDENSASFISNDSLLVLVKPGYRILAIYKLNGKALIPSNKYDLIEFLLFRMYDTEQLIIFPFQSSDKIFSLKK</sequence>
<gene>
    <name evidence="1" type="ORF">Rain11_2503</name>
</gene>
<evidence type="ECO:0000313" key="2">
    <source>
        <dbReference type="Proteomes" id="UP000233387"/>
    </source>
</evidence>
<dbReference type="PANTHER" id="PTHR37841:SF1">
    <property type="entry name" value="DUF3298 DOMAIN-CONTAINING PROTEIN"/>
    <property type="match status" value="1"/>
</dbReference>
<protein>
    <recommendedName>
        <fullName evidence="3">KWG Leptospira</fullName>
    </recommendedName>
</protein>
<keyword evidence="2" id="KW-1185">Reference proteome</keyword>
<evidence type="ECO:0008006" key="3">
    <source>
        <dbReference type="Google" id="ProtNLM"/>
    </source>
</evidence>
<accession>A0A2N3I6T3</accession>
<comment type="caution">
    <text evidence="1">The sequence shown here is derived from an EMBL/GenBank/DDBJ whole genome shotgun (WGS) entry which is preliminary data.</text>
</comment>
<organism evidence="1 2">
    <name type="scientific">Raineya orbicola</name>
    <dbReference type="NCBI Taxonomy" id="2016530"/>
    <lineage>
        <taxon>Bacteria</taxon>
        <taxon>Pseudomonadati</taxon>
        <taxon>Bacteroidota</taxon>
        <taxon>Cytophagia</taxon>
        <taxon>Cytophagales</taxon>
        <taxon>Raineyaceae</taxon>
        <taxon>Raineya</taxon>
    </lineage>
</organism>
<evidence type="ECO:0000313" key="1">
    <source>
        <dbReference type="EMBL" id="PKQ66042.1"/>
    </source>
</evidence>